<name>A0A6G0YY14_APHCR</name>
<reference evidence="1 2" key="1">
    <citation type="submission" date="2019-08" db="EMBL/GenBank/DDBJ databases">
        <title>Whole genome of Aphis craccivora.</title>
        <authorList>
            <person name="Voronova N.V."/>
            <person name="Shulinski R.S."/>
            <person name="Bandarenka Y.V."/>
            <person name="Zhorov D.G."/>
            <person name="Warner D."/>
        </authorList>
    </citation>
    <scope>NUCLEOTIDE SEQUENCE [LARGE SCALE GENOMIC DNA]</scope>
    <source>
        <strain evidence="1">180601</strain>
        <tissue evidence="1">Whole Body</tissue>
    </source>
</reference>
<gene>
    <name evidence="1" type="ORF">FWK35_00014039</name>
</gene>
<comment type="caution">
    <text evidence="1">The sequence shown here is derived from an EMBL/GenBank/DDBJ whole genome shotgun (WGS) entry which is preliminary data.</text>
</comment>
<evidence type="ECO:0000313" key="2">
    <source>
        <dbReference type="Proteomes" id="UP000478052"/>
    </source>
</evidence>
<organism evidence="1 2">
    <name type="scientific">Aphis craccivora</name>
    <name type="common">Cowpea aphid</name>
    <dbReference type="NCBI Taxonomy" id="307492"/>
    <lineage>
        <taxon>Eukaryota</taxon>
        <taxon>Metazoa</taxon>
        <taxon>Ecdysozoa</taxon>
        <taxon>Arthropoda</taxon>
        <taxon>Hexapoda</taxon>
        <taxon>Insecta</taxon>
        <taxon>Pterygota</taxon>
        <taxon>Neoptera</taxon>
        <taxon>Paraneoptera</taxon>
        <taxon>Hemiptera</taxon>
        <taxon>Sternorrhyncha</taxon>
        <taxon>Aphidomorpha</taxon>
        <taxon>Aphidoidea</taxon>
        <taxon>Aphididae</taxon>
        <taxon>Aphidini</taxon>
        <taxon>Aphis</taxon>
        <taxon>Aphis</taxon>
    </lineage>
</organism>
<accession>A0A6G0YY14</accession>
<dbReference type="EMBL" id="VUJU01001984">
    <property type="protein sequence ID" value="KAF0763017.1"/>
    <property type="molecule type" value="Genomic_DNA"/>
</dbReference>
<dbReference type="Proteomes" id="UP000478052">
    <property type="component" value="Unassembled WGS sequence"/>
</dbReference>
<protein>
    <submittedName>
        <fullName evidence="1">Uncharacterized protein</fullName>
    </submittedName>
</protein>
<evidence type="ECO:0000313" key="1">
    <source>
        <dbReference type="EMBL" id="KAF0763017.1"/>
    </source>
</evidence>
<keyword evidence="2" id="KW-1185">Reference proteome</keyword>
<proteinExistence type="predicted"/>
<sequence>MESLYNGKVESTDLVSLICFKVPLLFARSTALFYVRHATKNYLANEPTRRLTANTNIDLIF</sequence>
<dbReference type="AlphaFoldDB" id="A0A6G0YY14"/>